<accession>A0ABP0LFI7</accession>
<keyword evidence="2" id="KW-0812">Transmembrane</keyword>
<sequence>GISKFSLAMGCCAAKASAPAKATYALLERSPSDTAEQVPDLEEPSSEVDLPRAEVDSEKSQRDSHTDDEQLKEHASAGFHEEFLKKGKLAWTQFKTSRFGVFLLERWLPLQDTSLDLLVTFGKQGWPLCSDDGLIWTNDVWWARISVGLIASTFVVWFALITPIVVKQFRRHCGACFAMLLWAMCGLPSLAAADILFLCLWPTSSPQQAWIANVMRLRVLTETLLESPGQALLQSRMFYVKVMTNRMDLEKSKVATLAVSIGTSIVCMGLTLKDINDLARSQNMSLCACLLDSLLVGLEWRAPLLHLLKSKQAVDFIDQGPLSDEHIKQIGAVLADATNLSECSFAEQNFGKEGLEQLWPNVEILCKKNANFVFHIGGFGGTCQYSAHSLIIKNCASVEHTQVMLQSSVVKSVEVVRVAKDAFRDVLKVLEARRALRRLSVKDMEINTTLFTHMAEVIEKLKVEVELEEVHGSIVFTAQQAKETIPLPRQLFRAAQKARKTQASDLTVAVPWDKVGEHGESQMINLLDSPLQASHVSSQDLDWFFSTGVDHIMLKDPEFDIAAIKRCLERADRLRKRMGVFKLQISFGIAAGQLPTGDAVLACSGAALSNMIGFSCKTLPQTFATLHQLTHLVLEFTNQNLGDQGATAVAENLGKLVNLNHVELDFTS</sequence>
<name>A0ABP0LFI7_9DINO</name>
<organism evidence="3 4">
    <name type="scientific">Durusdinium trenchii</name>
    <dbReference type="NCBI Taxonomy" id="1381693"/>
    <lineage>
        <taxon>Eukaryota</taxon>
        <taxon>Sar</taxon>
        <taxon>Alveolata</taxon>
        <taxon>Dinophyceae</taxon>
        <taxon>Suessiales</taxon>
        <taxon>Symbiodiniaceae</taxon>
        <taxon>Durusdinium</taxon>
    </lineage>
</organism>
<dbReference type="Proteomes" id="UP001642464">
    <property type="component" value="Unassembled WGS sequence"/>
</dbReference>
<dbReference type="EMBL" id="CAXAMM010016064">
    <property type="protein sequence ID" value="CAK9037935.1"/>
    <property type="molecule type" value="Genomic_DNA"/>
</dbReference>
<evidence type="ECO:0000256" key="1">
    <source>
        <dbReference type="SAM" id="MobiDB-lite"/>
    </source>
</evidence>
<keyword evidence="2" id="KW-0472">Membrane</keyword>
<reference evidence="3 4" key="1">
    <citation type="submission" date="2024-02" db="EMBL/GenBank/DDBJ databases">
        <authorList>
            <person name="Chen Y."/>
            <person name="Shah S."/>
            <person name="Dougan E. K."/>
            <person name="Thang M."/>
            <person name="Chan C."/>
        </authorList>
    </citation>
    <scope>NUCLEOTIDE SEQUENCE [LARGE SCALE GENOMIC DNA]</scope>
</reference>
<evidence type="ECO:0000256" key="2">
    <source>
        <dbReference type="SAM" id="Phobius"/>
    </source>
</evidence>
<feature type="compositionally biased region" description="Basic and acidic residues" evidence="1">
    <location>
        <begin position="49"/>
        <end position="71"/>
    </location>
</feature>
<evidence type="ECO:0000313" key="4">
    <source>
        <dbReference type="Proteomes" id="UP001642464"/>
    </source>
</evidence>
<feature type="transmembrane region" description="Helical" evidence="2">
    <location>
        <begin position="178"/>
        <end position="203"/>
    </location>
</feature>
<feature type="region of interest" description="Disordered" evidence="1">
    <location>
        <begin position="30"/>
        <end position="71"/>
    </location>
</feature>
<proteinExistence type="predicted"/>
<protein>
    <submittedName>
        <fullName evidence="3">Uncharacterized protein</fullName>
    </submittedName>
</protein>
<keyword evidence="4" id="KW-1185">Reference proteome</keyword>
<keyword evidence="2" id="KW-1133">Transmembrane helix</keyword>
<comment type="caution">
    <text evidence="3">The sequence shown here is derived from an EMBL/GenBank/DDBJ whole genome shotgun (WGS) entry which is preliminary data.</text>
</comment>
<feature type="transmembrane region" description="Helical" evidence="2">
    <location>
        <begin position="141"/>
        <end position="166"/>
    </location>
</feature>
<gene>
    <name evidence="3" type="ORF">SCF082_LOCUS22389</name>
</gene>
<evidence type="ECO:0000313" key="3">
    <source>
        <dbReference type="EMBL" id="CAK9037935.1"/>
    </source>
</evidence>
<feature type="non-terminal residue" evidence="3">
    <location>
        <position position="1"/>
    </location>
</feature>
<feature type="non-terminal residue" evidence="3">
    <location>
        <position position="668"/>
    </location>
</feature>
<dbReference type="SUPFAM" id="SSF52047">
    <property type="entry name" value="RNI-like"/>
    <property type="match status" value="1"/>
</dbReference>